<reference evidence="2" key="1">
    <citation type="journal article" date="2011" name="Plant Physiol.">
        <title>Comprehensive sequence analysis of 24,783 barley full-length cDNAs derived from 12 clone libraries.</title>
        <authorList>
            <person name="Matsumoto T."/>
            <person name="Tanaka T."/>
            <person name="Sakai H."/>
            <person name="Amano N."/>
            <person name="Kanamori H."/>
            <person name="Kurita K."/>
            <person name="Kikuta A."/>
            <person name="Kamiya K."/>
            <person name="Yamamoto M."/>
            <person name="Ikawa H."/>
            <person name="Fujii N."/>
            <person name="Hori K."/>
            <person name="Itoh T."/>
            <person name="Sato K."/>
        </authorList>
    </citation>
    <scope>NUCLEOTIDE SEQUENCE</scope>
    <source>
        <tissue evidence="2">Shoot</tissue>
        <tissue evidence="3">Shoot and root</tissue>
    </source>
</reference>
<evidence type="ECO:0000313" key="2">
    <source>
        <dbReference type="EMBL" id="BAJ89882.1"/>
    </source>
</evidence>
<sequence length="74" mass="8554">MMPSIHTLHLSVIFLAILSILYLRVANEVKYFMLNTESLICLQNSAYYLMPPQHSNIFSCSLFSTISLSFLYFI</sequence>
<keyword evidence="1" id="KW-1133">Transmembrane helix</keyword>
<name>F2D461_HORVV</name>
<keyword evidence="1" id="KW-0812">Transmembrane</keyword>
<evidence type="ECO:0000313" key="3">
    <source>
        <dbReference type="EMBL" id="BAJ97588.1"/>
    </source>
</evidence>
<dbReference type="EMBL" id="AK366385">
    <property type="protein sequence ID" value="BAJ97588.1"/>
    <property type="molecule type" value="mRNA"/>
</dbReference>
<protein>
    <submittedName>
        <fullName evidence="2">Predicted protein</fullName>
    </submittedName>
</protein>
<dbReference type="AlphaFoldDB" id="F2D461"/>
<proteinExistence type="evidence at transcript level"/>
<feature type="transmembrane region" description="Helical" evidence="1">
    <location>
        <begin position="55"/>
        <end position="73"/>
    </location>
</feature>
<keyword evidence="1" id="KW-0472">Membrane</keyword>
<organism evidence="2">
    <name type="scientific">Hordeum vulgare subsp. vulgare</name>
    <name type="common">Domesticated barley</name>
    <dbReference type="NCBI Taxonomy" id="112509"/>
    <lineage>
        <taxon>Eukaryota</taxon>
        <taxon>Viridiplantae</taxon>
        <taxon>Streptophyta</taxon>
        <taxon>Embryophyta</taxon>
        <taxon>Tracheophyta</taxon>
        <taxon>Spermatophyta</taxon>
        <taxon>Magnoliopsida</taxon>
        <taxon>Liliopsida</taxon>
        <taxon>Poales</taxon>
        <taxon>Poaceae</taxon>
        <taxon>BOP clade</taxon>
        <taxon>Pooideae</taxon>
        <taxon>Triticodae</taxon>
        <taxon>Triticeae</taxon>
        <taxon>Hordeinae</taxon>
        <taxon>Hordeum</taxon>
    </lineage>
</organism>
<dbReference type="EMBL" id="AK358670">
    <property type="protein sequence ID" value="BAJ89882.1"/>
    <property type="molecule type" value="mRNA"/>
</dbReference>
<evidence type="ECO:0000256" key="1">
    <source>
        <dbReference type="SAM" id="Phobius"/>
    </source>
</evidence>
<accession>F2D461</accession>